<evidence type="ECO:0000313" key="4">
    <source>
        <dbReference type="EMBL" id="ASC74207.1"/>
    </source>
</evidence>
<dbReference type="InterPro" id="IPR007549">
    <property type="entry name" value="DUF512"/>
</dbReference>
<dbReference type="EMBL" id="CP021983">
    <property type="protein sequence ID" value="ASC74207.1"/>
    <property type="molecule type" value="Genomic_DNA"/>
</dbReference>
<dbReference type="InterPro" id="IPR017673">
    <property type="entry name" value="CHP03279_fam"/>
</dbReference>
<evidence type="ECO:0000259" key="1">
    <source>
        <dbReference type="Pfam" id="PF04459"/>
    </source>
</evidence>
<dbReference type="RefSeq" id="WP_088431406.1">
    <property type="nucleotide sequence ID" value="NZ_CP021983.2"/>
</dbReference>
<dbReference type="SUPFAM" id="SSF102114">
    <property type="entry name" value="Radical SAM enzymes"/>
    <property type="match status" value="1"/>
</dbReference>
<evidence type="ECO:0000313" key="5">
    <source>
        <dbReference type="Proteomes" id="UP000191901"/>
    </source>
</evidence>
<evidence type="ECO:0000259" key="2">
    <source>
        <dbReference type="Pfam" id="PF17820"/>
    </source>
</evidence>
<dbReference type="Proteomes" id="UP000191901">
    <property type="component" value="Chromosome"/>
</dbReference>
<evidence type="ECO:0000259" key="3">
    <source>
        <dbReference type="Pfam" id="PF19238"/>
    </source>
</evidence>
<dbReference type="NCBIfam" id="TIGR03279">
    <property type="entry name" value="cyano_FeS_chp"/>
    <property type="match status" value="1"/>
</dbReference>
<dbReference type="InterPro" id="IPR058240">
    <property type="entry name" value="rSAM_sf"/>
</dbReference>
<accession>A0A1Z3HVM8</accession>
<feature type="domain" description="DUF512" evidence="1">
    <location>
        <begin position="229"/>
        <end position="437"/>
    </location>
</feature>
<dbReference type="AlphaFoldDB" id="A0A1Z3HVM8"/>
<organism evidence="4 5">
    <name type="scientific">Halomicronema hongdechloris C2206</name>
    <dbReference type="NCBI Taxonomy" id="1641165"/>
    <lineage>
        <taxon>Bacteria</taxon>
        <taxon>Bacillati</taxon>
        <taxon>Cyanobacteriota</taxon>
        <taxon>Cyanophyceae</taxon>
        <taxon>Nodosilineales</taxon>
        <taxon>Nodosilineaceae</taxon>
        <taxon>Halomicronema</taxon>
    </lineage>
</organism>
<dbReference type="OrthoDB" id="9774724at2"/>
<dbReference type="Pfam" id="PF19238">
    <property type="entry name" value="Radical_SAM_2"/>
    <property type="match status" value="1"/>
</dbReference>
<dbReference type="Pfam" id="PF04459">
    <property type="entry name" value="DUF512"/>
    <property type="match status" value="1"/>
</dbReference>
<dbReference type="SUPFAM" id="SSF50156">
    <property type="entry name" value="PDZ domain-like"/>
    <property type="match status" value="1"/>
</dbReference>
<feature type="domain" description="Putative radical SAM N-terminal" evidence="3">
    <location>
        <begin position="72"/>
        <end position="217"/>
    </location>
</feature>
<gene>
    <name evidence="4" type="ORF">XM38_051820</name>
</gene>
<dbReference type="InterPro" id="IPR036034">
    <property type="entry name" value="PDZ_sf"/>
</dbReference>
<protein>
    <recommendedName>
        <fullName evidence="6">Fe-S oxidoreductase</fullName>
    </recommendedName>
</protein>
<dbReference type="Gene3D" id="2.30.42.10">
    <property type="match status" value="1"/>
</dbReference>
<evidence type="ECO:0008006" key="6">
    <source>
        <dbReference type="Google" id="ProtNLM"/>
    </source>
</evidence>
<dbReference type="InterPro" id="IPR045375">
    <property type="entry name" value="Put_radical_SAM-like_N"/>
</dbReference>
<reference evidence="4 5" key="1">
    <citation type="journal article" date="2016" name="Biochim. Biophys. Acta">
        <title>Characterization of red-shifted phycobilisomes isolated from the chlorophyll f-containing cyanobacterium Halomicronema hongdechloris.</title>
        <authorList>
            <person name="Li Y."/>
            <person name="Lin Y."/>
            <person name="Garvey C.J."/>
            <person name="Birch D."/>
            <person name="Corkery R.W."/>
            <person name="Loughlin P.C."/>
            <person name="Scheer H."/>
            <person name="Willows R.D."/>
            <person name="Chen M."/>
        </authorList>
    </citation>
    <scope>NUCLEOTIDE SEQUENCE [LARGE SCALE GENOMIC DNA]</scope>
    <source>
        <strain evidence="4 5">C2206</strain>
    </source>
</reference>
<dbReference type="InterPro" id="IPR041489">
    <property type="entry name" value="PDZ_6"/>
</dbReference>
<keyword evidence="5" id="KW-1185">Reference proteome</keyword>
<sequence>MSEATIRPARITRVLADSIAEDLGFEPGDQLVSINGQHPRDLIDYRLLCADEELSLEVLDAQGQTHYVDLEKDYDADLGLEFETALFDGLMQCNNRCPFCFIDQQPPGRRQTLYLKDDDYRLSFLYGSYLTLTNLTGRDWDRIAQLRLSPLYVSVHATEPEMRSHLLKNPRAGQLLEQLAWFQQHRLQIHAQVVICPGINDRVHLDRTLQDLAQFHSATVPTVASVAIVPVGLTKFRPSDDELVPVTPAQANQVIDQVQRWQHQFRHHLGTTFAWLADEWFLMAGRDLPPACHYETYPQIGNGVGSIRQFLGEFDQAAQALPTEVTPSRRFTWVVGNTVEGAFQPIVQRLNQVDGLTVTLAALASEYWGQSMTVTGLLTGQDIVYALQGQDLGQGLLLPSLMLKPSDSGRLDDTYFLDDMGVATLSQRLNLPVWIIDGIVTLIRVCTAPHPGLADTGKRFAQVRSDNSLQAAESSPASLA</sequence>
<dbReference type="Pfam" id="PF17820">
    <property type="entry name" value="PDZ_6"/>
    <property type="match status" value="1"/>
</dbReference>
<feature type="domain" description="PDZ" evidence="2">
    <location>
        <begin position="11"/>
        <end position="58"/>
    </location>
</feature>
<dbReference type="KEGG" id="hhg:XM38_051820"/>
<proteinExistence type="predicted"/>
<name>A0A1Z3HVM8_9CYAN</name>